<sequence>MFCTSLRKRPEWASVPTTLLSSQTLRWEEKSLKTYDIAIALPQSRHDSTLTLFHLLALSPSDLQDQASSMARIQHLYHHSGGQNVGIIFLLNEKSSKVNGTIAMMNLQVSLFSILEMPIIPLFSLSSLETALSAFQRQLAETRLSTMPAPVNPAVSLLPYCTNSPPLAEHARNVVSDICQDLSGVSHLATSVDGQSCLRNYLDEAVPGSAQAIIDFWADEIIIY</sequence>
<organism evidence="1 2">
    <name type="scientific">Rhynchosporium graminicola</name>
    <dbReference type="NCBI Taxonomy" id="2792576"/>
    <lineage>
        <taxon>Eukaryota</taxon>
        <taxon>Fungi</taxon>
        <taxon>Dikarya</taxon>
        <taxon>Ascomycota</taxon>
        <taxon>Pezizomycotina</taxon>
        <taxon>Leotiomycetes</taxon>
        <taxon>Helotiales</taxon>
        <taxon>Ploettnerulaceae</taxon>
        <taxon>Rhynchosporium</taxon>
    </lineage>
</organism>
<name>A0A1E1LFC4_9HELO</name>
<dbReference type="Proteomes" id="UP000178129">
    <property type="component" value="Unassembled WGS sequence"/>
</dbReference>
<dbReference type="InParanoid" id="A0A1E1LFC4"/>
<accession>A0A1E1LFC4</accession>
<dbReference type="EMBL" id="FJUW01000046">
    <property type="protein sequence ID" value="CZT08439.1"/>
    <property type="molecule type" value="Genomic_DNA"/>
</dbReference>
<evidence type="ECO:0000313" key="2">
    <source>
        <dbReference type="Proteomes" id="UP000178129"/>
    </source>
</evidence>
<evidence type="ECO:0000313" key="1">
    <source>
        <dbReference type="EMBL" id="CZT08439.1"/>
    </source>
</evidence>
<reference evidence="2" key="1">
    <citation type="submission" date="2016-03" db="EMBL/GenBank/DDBJ databases">
        <authorList>
            <person name="Ploux O."/>
        </authorList>
    </citation>
    <scope>NUCLEOTIDE SEQUENCE [LARGE SCALE GENOMIC DNA]</scope>
    <source>
        <strain evidence="2">UK7</strain>
    </source>
</reference>
<gene>
    <name evidence="1" type="ORF">RCO7_08212</name>
</gene>
<dbReference type="AlphaFoldDB" id="A0A1E1LFC4"/>
<protein>
    <submittedName>
        <fullName evidence="1">Uncharacterized protein</fullName>
    </submittedName>
</protein>
<proteinExistence type="predicted"/>
<keyword evidence="2" id="KW-1185">Reference proteome</keyword>
<comment type="caution">
    <text evidence="1">The sequence shown here is derived from an EMBL/GenBank/DDBJ whole genome shotgun (WGS) entry which is preliminary data.</text>
</comment>